<dbReference type="AlphaFoldDB" id="A0A4Y2VUE0"/>
<organism evidence="1 2">
    <name type="scientific">Araneus ventricosus</name>
    <name type="common">Orbweaver spider</name>
    <name type="synonym">Epeira ventricosa</name>
    <dbReference type="NCBI Taxonomy" id="182803"/>
    <lineage>
        <taxon>Eukaryota</taxon>
        <taxon>Metazoa</taxon>
        <taxon>Ecdysozoa</taxon>
        <taxon>Arthropoda</taxon>
        <taxon>Chelicerata</taxon>
        <taxon>Arachnida</taxon>
        <taxon>Araneae</taxon>
        <taxon>Araneomorphae</taxon>
        <taxon>Entelegynae</taxon>
        <taxon>Araneoidea</taxon>
        <taxon>Araneidae</taxon>
        <taxon>Araneus</taxon>
    </lineage>
</organism>
<feature type="non-terminal residue" evidence="1">
    <location>
        <position position="1"/>
    </location>
</feature>
<protein>
    <submittedName>
        <fullName evidence="1">Uncharacterized protein</fullName>
    </submittedName>
</protein>
<dbReference type="Proteomes" id="UP000499080">
    <property type="component" value="Unassembled WGS sequence"/>
</dbReference>
<keyword evidence="2" id="KW-1185">Reference proteome</keyword>
<comment type="caution">
    <text evidence="1">The sequence shown here is derived from an EMBL/GenBank/DDBJ whole genome shotgun (WGS) entry which is preliminary data.</text>
</comment>
<evidence type="ECO:0000313" key="1">
    <source>
        <dbReference type="EMBL" id="GBO28301.1"/>
    </source>
</evidence>
<reference evidence="1 2" key="1">
    <citation type="journal article" date="2019" name="Sci. Rep.">
        <title>Orb-weaving spider Araneus ventricosus genome elucidates the spidroin gene catalogue.</title>
        <authorList>
            <person name="Kono N."/>
            <person name="Nakamura H."/>
            <person name="Ohtoshi R."/>
            <person name="Moran D.A.P."/>
            <person name="Shinohara A."/>
            <person name="Yoshida Y."/>
            <person name="Fujiwara M."/>
            <person name="Mori M."/>
            <person name="Tomita M."/>
            <person name="Arakawa K."/>
        </authorList>
    </citation>
    <scope>NUCLEOTIDE SEQUENCE [LARGE SCALE GENOMIC DNA]</scope>
</reference>
<accession>A0A4Y2VUE0</accession>
<dbReference type="EMBL" id="BGPR01051343">
    <property type="protein sequence ID" value="GBO28301.1"/>
    <property type="molecule type" value="Genomic_DNA"/>
</dbReference>
<evidence type="ECO:0000313" key="2">
    <source>
        <dbReference type="Proteomes" id="UP000499080"/>
    </source>
</evidence>
<name>A0A4Y2VUE0_ARAVE</name>
<gene>
    <name evidence="1" type="ORF">AVEN_142296_1</name>
</gene>
<sequence length="39" mass="4392">LFQPPDISGNPGMTLVFLDLWEMPTKEKKGSGNQKPYVQ</sequence>
<proteinExistence type="predicted"/>